<sequence>MNRNESKPPRDVGPADRVRLNIGFFRDEFRRRRGAMRHVMPQIERAMRMLSVSPLLRDDACFHNLVYRISLAGTPDDFADRFADLHQYVLSRSNQAAKGGAHGERPGRSGASAAPYRSGKGGVIGGRRHLGL</sequence>
<gene>
    <name evidence="2" type="ORF">SIAM614_00852</name>
</gene>
<dbReference type="EMBL" id="AAUW01000027">
    <property type="protein sequence ID" value="EAV40746.1"/>
    <property type="molecule type" value="Genomic_DNA"/>
</dbReference>
<accession>A0P2U3</accession>
<name>A0P2U3_ROSAI</name>
<evidence type="ECO:0000313" key="3">
    <source>
        <dbReference type="Proteomes" id="UP000004848"/>
    </source>
</evidence>
<protein>
    <submittedName>
        <fullName evidence="2">Uncharacterized protein</fullName>
    </submittedName>
</protein>
<organism evidence="2 3">
    <name type="scientific">Roseibium aggregatum (strain ATCC 25650 / DSM 13394 / JCM 20685 / NBRC 16684 / NCIMB 2208 / IAM 12614 / B1)</name>
    <name type="common">Stappia aggregata</name>
    <dbReference type="NCBI Taxonomy" id="384765"/>
    <lineage>
        <taxon>Bacteria</taxon>
        <taxon>Pseudomonadati</taxon>
        <taxon>Pseudomonadota</taxon>
        <taxon>Alphaproteobacteria</taxon>
        <taxon>Hyphomicrobiales</taxon>
        <taxon>Stappiaceae</taxon>
        <taxon>Roseibium</taxon>
    </lineage>
</organism>
<reference evidence="2 3" key="1">
    <citation type="submission" date="2006-05" db="EMBL/GenBank/DDBJ databases">
        <authorList>
            <person name="King G."/>
            <person name="Ferriera S."/>
            <person name="Johnson J."/>
            <person name="Kravitz S."/>
            <person name="Beeson K."/>
            <person name="Sutton G."/>
            <person name="Rogers Y.-H."/>
            <person name="Friedman R."/>
            <person name="Frazier M."/>
            <person name="Venter J.C."/>
        </authorList>
    </citation>
    <scope>NUCLEOTIDE SEQUENCE [LARGE SCALE GENOMIC DNA]</scope>
    <source>
        <strain evidence="3">ATCC 25650 / DSM 13394 / JCM 20685 / NBRC 16684 / NCIMB 2208 / IAM 12614 / B1</strain>
    </source>
</reference>
<evidence type="ECO:0000256" key="1">
    <source>
        <dbReference type="SAM" id="MobiDB-lite"/>
    </source>
</evidence>
<dbReference type="Proteomes" id="UP000004848">
    <property type="component" value="Unassembled WGS sequence"/>
</dbReference>
<evidence type="ECO:0000313" key="2">
    <source>
        <dbReference type="EMBL" id="EAV40746.1"/>
    </source>
</evidence>
<dbReference type="AlphaFoldDB" id="A0P2U3"/>
<proteinExistence type="predicted"/>
<comment type="caution">
    <text evidence="2">The sequence shown here is derived from an EMBL/GenBank/DDBJ whole genome shotgun (WGS) entry which is preliminary data.</text>
</comment>
<feature type="region of interest" description="Disordered" evidence="1">
    <location>
        <begin position="94"/>
        <end position="125"/>
    </location>
</feature>